<gene>
    <name evidence="1" type="ORF">LPJ66_010400</name>
</gene>
<evidence type="ECO:0000313" key="2">
    <source>
        <dbReference type="Proteomes" id="UP001150581"/>
    </source>
</evidence>
<organism evidence="1 2">
    <name type="scientific">Kickxella alabastrina</name>
    <dbReference type="NCBI Taxonomy" id="61397"/>
    <lineage>
        <taxon>Eukaryota</taxon>
        <taxon>Fungi</taxon>
        <taxon>Fungi incertae sedis</taxon>
        <taxon>Zoopagomycota</taxon>
        <taxon>Kickxellomycotina</taxon>
        <taxon>Kickxellomycetes</taxon>
        <taxon>Kickxellales</taxon>
        <taxon>Kickxellaceae</taxon>
        <taxon>Kickxella</taxon>
    </lineage>
</organism>
<reference evidence="1" key="1">
    <citation type="submission" date="2022-07" db="EMBL/GenBank/DDBJ databases">
        <title>Phylogenomic reconstructions and comparative analyses of Kickxellomycotina fungi.</title>
        <authorList>
            <person name="Reynolds N.K."/>
            <person name="Stajich J.E."/>
            <person name="Barry K."/>
            <person name="Grigoriev I.V."/>
            <person name="Crous P."/>
            <person name="Smith M.E."/>
        </authorList>
    </citation>
    <scope>NUCLEOTIDE SEQUENCE</scope>
    <source>
        <strain evidence="1">Benny 63K</strain>
    </source>
</reference>
<evidence type="ECO:0000313" key="1">
    <source>
        <dbReference type="EMBL" id="KAJ1884869.1"/>
    </source>
</evidence>
<proteinExistence type="predicted"/>
<accession>A0ACC1I446</accession>
<dbReference type="EMBL" id="JANBPG010002714">
    <property type="protein sequence ID" value="KAJ1884869.1"/>
    <property type="molecule type" value="Genomic_DNA"/>
</dbReference>
<keyword evidence="2" id="KW-1185">Reference proteome</keyword>
<comment type="caution">
    <text evidence="1">The sequence shown here is derived from an EMBL/GenBank/DDBJ whole genome shotgun (WGS) entry which is preliminary data.</text>
</comment>
<dbReference type="Proteomes" id="UP001150581">
    <property type="component" value="Unassembled WGS sequence"/>
</dbReference>
<sequence>MTNTSEFANTTQDIAALVDAIPHFAFDVKHDSLFDDSKLLLTKVFPEWSADELTFNQCKDGITNKLIQCTNKSKDITVLIRAYGKHTEVIIDRSQELINMAGLTRLSMCPPLYARFNNGLVYGFIPGTVAKPEEMGNDLWAPLIARKLAEWGQVQLPGDHSPQLFPIIRRWMNDIPANYASERDNAIFHKHFKTQDLVAERDQLDAILTKLDSPVVFSHNDLLSGNVIMAESKDEVFFIDYEYAMYNYRGFDIANHFNEYAGFECDYGRYPGKEAQLAWFKAYLDHIALDSSSGALEAMYTEVSLFQLASHFYWGIWALVQADISDIDFDYMDYARLRFEQYYKVKTRVLV</sequence>
<name>A0ACC1I446_9FUNG</name>
<protein>
    <submittedName>
        <fullName evidence="1">Uncharacterized protein</fullName>
    </submittedName>
</protein>